<dbReference type="HAMAP" id="MF_00265">
    <property type="entry name" value="VapC_Nob1"/>
    <property type="match status" value="1"/>
</dbReference>
<keyword evidence="4 8" id="KW-0479">Metal-binding</keyword>
<dbReference type="PANTHER" id="PTHR33653">
    <property type="entry name" value="RIBONUCLEASE VAPC2"/>
    <property type="match status" value="1"/>
</dbReference>
<evidence type="ECO:0000256" key="2">
    <source>
        <dbReference type="ARBA" id="ARBA00022649"/>
    </source>
</evidence>
<dbReference type="SMART" id="SM00670">
    <property type="entry name" value="PINc"/>
    <property type="match status" value="1"/>
</dbReference>
<dbReference type="OrthoDB" id="9796690at2"/>
<dbReference type="Pfam" id="PF01850">
    <property type="entry name" value="PIN"/>
    <property type="match status" value="1"/>
</dbReference>
<dbReference type="RefSeq" id="WP_088919665.1">
    <property type="nucleotide sequence ID" value="NZ_CP018632.1"/>
</dbReference>
<keyword evidence="2 8" id="KW-1277">Toxin-antitoxin system</keyword>
<reference evidence="10 11" key="1">
    <citation type="submission" date="2016-12" db="EMBL/GenBank/DDBJ databases">
        <authorList>
            <person name="Song W.-J."/>
            <person name="Kurnit D.M."/>
        </authorList>
    </citation>
    <scope>NUCLEOTIDE SEQUENCE [LARGE SCALE GENOMIC DNA]</scope>
    <source>
        <strain evidence="10 11">IMCC3135</strain>
    </source>
</reference>
<evidence type="ECO:0000256" key="1">
    <source>
        <dbReference type="ARBA" id="ARBA00001946"/>
    </source>
</evidence>
<dbReference type="InterPro" id="IPR050556">
    <property type="entry name" value="Type_II_TA_system_RNase"/>
</dbReference>
<organism evidence="10 11">
    <name type="scientific">Granulosicoccus antarcticus IMCC3135</name>
    <dbReference type="NCBI Taxonomy" id="1192854"/>
    <lineage>
        <taxon>Bacteria</taxon>
        <taxon>Pseudomonadati</taxon>
        <taxon>Pseudomonadota</taxon>
        <taxon>Gammaproteobacteria</taxon>
        <taxon>Chromatiales</taxon>
        <taxon>Granulosicoccaceae</taxon>
        <taxon>Granulosicoccus</taxon>
    </lineage>
</organism>
<evidence type="ECO:0000256" key="7">
    <source>
        <dbReference type="ARBA" id="ARBA00038093"/>
    </source>
</evidence>
<feature type="binding site" evidence="8">
    <location>
        <position position="99"/>
    </location>
    <ligand>
        <name>Mg(2+)</name>
        <dbReference type="ChEBI" id="CHEBI:18420"/>
    </ligand>
</feature>
<keyword evidence="10" id="KW-0255">Endonuclease</keyword>
<dbReference type="SUPFAM" id="SSF88723">
    <property type="entry name" value="PIN domain-like"/>
    <property type="match status" value="1"/>
</dbReference>
<comment type="cofactor">
    <cofactor evidence="1 8">
        <name>Mg(2+)</name>
        <dbReference type="ChEBI" id="CHEBI:18420"/>
    </cofactor>
</comment>
<accession>A0A2Z2P2A5</accession>
<evidence type="ECO:0000256" key="3">
    <source>
        <dbReference type="ARBA" id="ARBA00022722"/>
    </source>
</evidence>
<dbReference type="InterPro" id="IPR029060">
    <property type="entry name" value="PIN-like_dom_sf"/>
</dbReference>
<feature type="domain" description="PIN" evidence="9">
    <location>
        <begin position="3"/>
        <end position="122"/>
    </location>
</feature>
<comment type="function">
    <text evidence="8">Toxic component of a toxin-antitoxin (TA) system. An RNase.</text>
</comment>
<dbReference type="InterPro" id="IPR002716">
    <property type="entry name" value="PIN_dom"/>
</dbReference>
<evidence type="ECO:0000256" key="5">
    <source>
        <dbReference type="ARBA" id="ARBA00022801"/>
    </source>
</evidence>
<keyword evidence="5 8" id="KW-0378">Hydrolase</keyword>
<keyword evidence="8" id="KW-0800">Toxin</keyword>
<keyword evidence="3 8" id="KW-0540">Nuclease</keyword>
<keyword evidence="11" id="KW-1185">Reference proteome</keyword>
<dbReference type="Proteomes" id="UP000250079">
    <property type="component" value="Chromosome"/>
</dbReference>
<dbReference type="KEGG" id="gai:IMCC3135_22990"/>
<sequence>MSFRFMLDTNVISDVIRDPAGKVARQLEFEGESSVCSSIIVASELRYGVAKSGSRELAVRVDAALSAIEILPFDIPADSEYGKLRALLAAKGTPIGPNDLLIAAHALSLGLTLVTDNVREFKRATGLSVVNWRR</sequence>
<dbReference type="GO" id="GO:0004540">
    <property type="term" value="F:RNA nuclease activity"/>
    <property type="evidence" value="ECO:0007669"/>
    <property type="project" value="InterPro"/>
</dbReference>
<dbReference type="PANTHER" id="PTHR33653:SF1">
    <property type="entry name" value="RIBONUCLEASE VAPC2"/>
    <property type="match status" value="1"/>
</dbReference>
<dbReference type="GO" id="GO:0004519">
    <property type="term" value="F:endonuclease activity"/>
    <property type="evidence" value="ECO:0007669"/>
    <property type="project" value="UniProtKB-KW"/>
</dbReference>
<evidence type="ECO:0000313" key="11">
    <source>
        <dbReference type="Proteomes" id="UP000250079"/>
    </source>
</evidence>
<dbReference type="CDD" id="cd18748">
    <property type="entry name" value="PIN_VapC4-5_FitB-like"/>
    <property type="match status" value="1"/>
</dbReference>
<evidence type="ECO:0000256" key="8">
    <source>
        <dbReference type="HAMAP-Rule" id="MF_00265"/>
    </source>
</evidence>
<feature type="binding site" evidence="8">
    <location>
        <position position="8"/>
    </location>
    <ligand>
        <name>Mg(2+)</name>
        <dbReference type="ChEBI" id="CHEBI:18420"/>
    </ligand>
</feature>
<dbReference type="AlphaFoldDB" id="A0A2Z2P2A5"/>
<name>A0A2Z2P2A5_9GAMM</name>
<dbReference type="InterPro" id="IPR022907">
    <property type="entry name" value="VapC_family"/>
</dbReference>
<dbReference type="EMBL" id="CP018632">
    <property type="protein sequence ID" value="ASJ74667.1"/>
    <property type="molecule type" value="Genomic_DNA"/>
</dbReference>
<evidence type="ECO:0000256" key="4">
    <source>
        <dbReference type="ARBA" id="ARBA00022723"/>
    </source>
</evidence>
<evidence type="ECO:0000256" key="6">
    <source>
        <dbReference type="ARBA" id="ARBA00022842"/>
    </source>
</evidence>
<dbReference type="GO" id="GO:0000287">
    <property type="term" value="F:magnesium ion binding"/>
    <property type="evidence" value="ECO:0007669"/>
    <property type="project" value="UniProtKB-UniRule"/>
</dbReference>
<evidence type="ECO:0000313" key="10">
    <source>
        <dbReference type="EMBL" id="ASJ74667.1"/>
    </source>
</evidence>
<gene>
    <name evidence="10" type="primary">vapC_1</name>
    <name evidence="8" type="synonym">vapC</name>
    <name evidence="10" type="ORF">IMCC3135_22990</name>
</gene>
<keyword evidence="6 8" id="KW-0460">Magnesium</keyword>
<proteinExistence type="inferred from homology"/>
<dbReference type="GO" id="GO:0090729">
    <property type="term" value="F:toxin activity"/>
    <property type="evidence" value="ECO:0007669"/>
    <property type="project" value="UniProtKB-KW"/>
</dbReference>
<dbReference type="Gene3D" id="3.40.50.1010">
    <property type="entry name" value="5'-nuclease"/>
    <property type="match status" value="1"/>
</dbReference>
<dbReference type="GO" id="GO:0016787">
    <property type="term" value="F:hydrolase activity"/>
    <property type="evidence" value="ECO:0007669"/>
    <property type="project" value="UniProtKB-KW"/>
</dbReference>
<dbReference type="EC" id="3.1.-.-" evidence="8"/>
<protein>
    <recommendedName>
        <fullName evidence="8">Ribonuclease VapC</fullName>
        <shortName evidence="8">RNase VapC</shortName>
        <ecNumber evidence="8">3.1.-.-</ecNumber>
    </recommendedName>
    <alternativeName>
        <fullName evidence="8">Toxin VapC</fullName>
    </alternativeName>
</protein>
<evidence type="ECO:0000259" key="9">
    <source>
        <dbReference type="SMART" id="SM00670"/>
    </source>
</evidence>
<comment type="similarity">
    <text evidence="7 8">Belongs to the PINc/VapC protein family.</text>
</comment>